<keyword evidence="3 5" id="KW-0949">S-adenosyl-L-methionine</keyword>
<dbReference type="InterPro" id="IPR040758">
    <property type="entry name" value="PrmC_N"/>
</dbReference>
<accession>A0A430AS88</accession>
<evidence type="ECO:0000256" key="3">
    <source>
        <dbReference type="ARBA" id="ARBA00022691"/>
    </source>
</evidence>
<dbReference type="GO" id="GO:0102559">
    <property type="term" value="F:peptide chain release factor N(5)-glutamine methyltransferase activity"/>
    <property type="evidence" value="ECO:0007669"/>
    <property type="project" value="UniProtKB-EC"/>
</dbReference>
<evidence type="ECO:0000313" key="8">
    <source>
        <dbReference type="EMBL" id="RSU10922.1"/>
    </source>
</evidence>
<dbReference type="RefSeq" id="WP_126814071.1">
    <property type="nucleotide sequence ID" value="NZ_NGKC01000010.1"/>
</dbReference>
<keyword evidence="1 5" id="KW-0489">Methyltransferase</keyword>
<dbReference type="SUPFAM" id="SSF53335">
    <property type="entry name" value="S-adenosyl-L-methionine-dependent methyltransferases"/>
    <property type="match status" value="1"/>
</dbReference>
<dbReference type="Pfam" id="PF17827">
    <property type="entry name" value="PrmC_N"/>
    <property type="match status" value="1"/>
</dbReference>
<name>A0A430AS88_9ENTE</name>
<dbReference type="InterPro" id="IPR004556">
    <property type="entry name" value="HemK-like"/>
</dbReference>
<feature type="binding site" evidence="5">
    <location>
        <position position="186"/>
    </location>
    <ligand>
        <name>S-adenosyl-L-methionine</name>
        <dbReference type="ChEBI" id="CHEBI:59789"/>
    </ligand>
</feature>
<dbReference type="InterPro" id="IPR050320">
    <property type="entry name" value="N5-glutamine_MTase"/>
</dbReference>
<dbReference type="Gene3D" id="1.10.8.10">
    <property type="entry name" value="DNA helicase RuvA subunit, C-terminal domain"/>
    <property type="match status" value="1"/>
</dbReference>
<comment type="caution">
    <text evidence="5">Lacks conserved residue(s) required for the propagation of feature annotation.</text>
</comment>
<dbReference type="EMBL" id="NGKC01000010">
    <property type="protein sequence ID" value="RSU10922.1"/>
    <property type="molecule type" value="Genomic_DNA"/>
</dbReference>
<dbReference type="CDD" id="cd02440">
    <property type="entry name" value="AdoMet_MTases"/>
    <property type="match status" value="1"/>
</dbReference>
<dbReference type="InterPro" id="IPR002052">
    <property type="entry name" value="DNA_methylase_N6_adenine_CS"/>
</dbReference>
<sequence>MDSGKTYLEVLNWASSFLESHGKEAAAAEYLLMERNGWTKTELVLNLSQPMPTAAEQQLSADVLQLLVDVPPQYIIGSCEFYGARFKVTSDTLIPRPETEELVEWILQENGDAPLRVADIGTGTGIIAVTLKKHRPSWEVFAVDLSPAALSVARENAETHGVDVTFLQGDTLSVLKDVCLDVIVSNPPYISSDEWEVMDASVRTYEPKMALFAEDNGLAVYRKIAAQSRDVLSDSGRIYLEIGYRQGDAVGSLFQKTYPEKQVVIKQDMAGQARMVRIF</sequence>
<dbReference type="GO" id="GO:0003676">
    <property type="term" value="F:nucleic acid binding"/>
    <property type="evidence" value="ECO:0007669"/>
    <property type="project" value="InterPro"/>
</dbReference>
<feature type="binding site" evidence="5">
    <location>
        <begin position="121"/>
        <end position="125"/>
    </location>
    <ligand>
        <name>S-adenosyl-L-methionine</name>
        <dbReference type="ChEBI" id="CHEBI:59789"/>
    </ligand>
</feature>
<dbReference type="AlphaFoldDB" id="A0A430AS88"/>
<feature type="domain" description="Release factor glutamine methyltransferase N-terminal" evidence="7">
    <location>
        <begin position="9"/>
        <end position="77"/>
    </location>
</feature>
<dbReference type="InterPro" id="IPR029063">
    <property type="entry name" value="SAM-dependent_MTases_sf"/>
</dbReference>
<comment type="caution">
    <text evidence="8">The sequence shown here is derived from an EMBL/GenBank/DDBJ whole genome shotgun (WGS) entry which is preliminary data.</text>
</comment>
<dbReference type="OrthoDB" id="9800643at2"/>
<evidence type="ECO:0000256" key="1">
    <source>
        <dbReference type="ARBA" id="ARBA00022603"/>
    </source>
</evidence>
<comment type="catalytic activity">
    <reaction evidence="4 5">
        <text>L-glutaminyl-[peptide chain release factor] + S-adenosyl-L-methionine = N(5)-methyl-L-glutaminyl-[peptide chain release factor] + S-adenosyl-L-homocysteine + H(+)</text>
        <dbReference type="Rhea" id="RHEA:42896"/>
        <dbReference type="Rhea" id="RHEA-COMP:10271"/>
        <dbReference type="Rhea" id="RHEA-COMP:10272"/>
        <dbReference type="ChEBI" id="CHEBI:15378"/>
        <dbReference type="ChEBI" id="CHEBI:30011"/>
        <dbReference type="ChEBI" id="CHEBI:57856"/>
        <dbReference type="ChEBI" id="CHEBI:59789"/>
        <dbReference type="ChEBI" id="CHEBI:61891"/>
        <dbReference type="EC" id="2.1.1.297"/>
    </reaction>
</comment>
<dbReference type="InterPro" id="IPR019874">
    <property type="entry name" value="RF_methyltr_PrmC"/>
</dbReference>
<dbReference type="Pfam" id="PF05175">
    <property type="entry name" value="MTS"/>
    <property type="match status" value="1"/>
</dbReference>
<evidence type="ECO:0000259" key="6">
    <source>
        <dbReference type="Pfam" id="PF05175"/>
    </source>
</evidence>
<dbReference type="HAMAP" id="MF_02126">
    <property type="entry name" value="RF_methyltr_PrmC"/>
    <property type="match status" value="1"/>
</dbReference>
<dbReference type="PANTHER" id="PTHR18895">
    <property type="entry name" value="HEMK METHYLTRANSFERASE"/>
    <property type="match status" value="1"/>
</dbReference>
<evidence type="ECO:0000259" key="7">
    <source>
        <dbReference type="Pfam" id="PF17827"/>
    </source>
</evidence>
<reference evidence="8 9" key="1">
    <citation type="submission" date="2017-05" db="EMBL/GenBank/DDBJ databases">
        <title>Vagococcus spp. assemblies.</title>
        <authorList>
            <person name="Gulvik C.A."/>
        </authorList>
    </citation>
    <scope>NUCLEOTIDE SEQUENCE [LARGE SCALE GENOMIC DNA]</scope>
    <source>
        <strain evidence="8 9">LMG 24798</strain>
    </source>
</reference>
<organism evidence="8 9">
    <name type="scientific">Vagococcus acidifermentans</name>
    <dbReference type="NCBI Taxonomy" id="564710"/>
    <lineage>
        <taxon>Bacteria</taxon>
        <taxon>Bacillati</taxon>
        <taxon>Bacillota</taxon>
        <taxon>Bacilli</taxon>
        <taxon>Lactobacillales</taxon>
        <taxon>Enterococcaceae</taxon>
        <taxon>Vagococcus</taxon>
    </lineage>
</organism>
<dbReference type="PROSITE" id="PS00092">
    <property type="entry name" value="N6_MTASE"/>
    <property type="match status" value="1"/>
</dbReference>
<dbReference type="NCBIfam" id="TIGR00536">
    <property type="entry name" value="hemK_fam"/>
    <property type="match status" value="1"/>
</dbReference>
<comment type="function">
    <text evidence="5">Methylates the class 1 translation termination release factors RF1/PrfA and RF2/PrfB on the glutamine residue of the universally conserved GGQ motif.</text>
</comment>
<feature type="binding site" evidence="5">
    <location>
        <position position="144"/>
    </location>
    <ligand>
        <name>S-adenosyl-L-methionine</name>
        <dbReference type="ChEBI" id="CHEBI:59789"/>
    </ligand>
</feature>
<evidence type="ECO:0000313" key="9">
    <source>
        <dbReference type="Proteomes" id="UP000286773"/>
    </source>
</evidence>
<keyword evidence="9" id="KW-1185">Reference proteome</keyword>
<dbReference type="GO" id="GO:0032259">
    <property type="term" value="P:methylation"/>
    <property type="evidence" value="ECO:0007669"/>
    <property type="project" value="UniProtKB-KW"/>
</dbReference>
<feature type="domain" description="Methyltransferase small" evidence="6">
    <location>
        <begin position="113"/>
        <end position="193"/>
    </location>
</feature>
<dbReference type="Proteomes" id="UP000286773">
    <property type="component" value="Unassembled WGS sequence"/>
</dbReference>
<protein>
    <recommendedName>
        <fullName evidence="5">Release factor glutamine methyltransferase</fullName>
        <shortName evidence="5">RF MTase</shortName>
        <ecNumber evidence="5">2.1.1.297</ecNumber>
    </recommendedName>
    <alternativeName>
        <fullName evidence="5">N5-glutamine methyltransferase PrmC</fullName>
    </alternativeName>
    <alternativeName>
        <fullName evidence="5">Protein-(glutamine-N5) MTase PrmC</fullName>
    </alternativeName>
    <alternativeName>
        <fullName evidence="5">Protein-glutamine N-methyltransferase PrmC</fullName>
    </alternativeName>
</protein>
<evidence type="ECO:0000256" key="5">
    <source>
        <dbReference type="HAMAP-Rule" id="MF_02126"/>
    </source>
</evidence>
<dbReference type="Gene3D" id="3.40.50.150">
    <property type="entry name" value="Vaccinia Virus protein VP39"/>
    <property type="match status" value="1"/>
</dbReference>
<dbReference type="InterPro" id="IPR007848">
    <property type="entry name" value="Small_mtfrase_dom"/>
</dbReference>
<keyword evidence="2 5" id="KW-0808">Transferase</keyword>
<comment type="similarity">
    <text evidence="5">Belongs to the protein N5-glutamine methyltransferase family. PrmC subfamily.</text>
</comment>
<evidence type="ECO:0000256" key="2">
    <source>
        <dbReference type="ARBA" id="ARBA00022679"/>
    </source>
</evidence>
<dbReference type="EC" id="2.1.1.297" evidence="5"/>
<evidence type="ECO:0000256" key="4">
    <source>
        <dbReference type="ARBA" id="ARBA00048391"/>
    </source>
</evidence>
<proteinExistence type="inferred from homology"/>
<feature type="binding site" evidence="5">
    <location>
        <begin position="186"/>
        <end position="189"/>
    </location>
    <ligand>
        <name>substrate</name>
    </ligand>
</feature>
<gene>
    <name evidence="5" type="primary">prmC</name>
    <name evidence="8" type="ORF">CBF27_09525</name>
</gene>
<dbReference type="NCBIfam" id="TIGR03534">
    <property type="entry name" value="RF_mod_PrmC"/>
    <property type="match status" value="1"/>
</dbReference>
<dbReference type="PANTHER" id="PTHR18895:SF74">
    <property type="entry name" value="MTRF1L RELEASE FACTOR GLUTAMINE METHYLTRANSFERASE"/>
    <property type="match status" value="1"/>
</dbReference>